<keyword evidence="2" id="KW-1185">Reference proteome</keyword>
<name>A0ABU9YRJ9_9PROT</name>
<dbReference type="Gene3D" id="1.10.10.1150">
    <property type="entry name" value="Coenzyme PQQ synthesis protein D (PqqD)"/>
    <property type="match status" value="1"/>
</dbReference>
<dbReference type="RefSeq" id="WP_345932130.1">
    <property type="nucleotide sequence ID" value="NZ_JBBKTV010000002.1"/>
</dbReference>
<dbReference type="Pfam" id="PF05402">
    <property type="entry name" value="PqqD"/>
    <property type="match status" value="1"/>
</dbReference>
<dbReference type="InterPro" id="IPR041881">
    <property type="entry name" value="PqqD_sf"/>
</dbReference>
<dbReference type="EMBL" id="JBBKTW010000011">
    <property type="protein sequence ID" value="MEN2991429.1"/>
    <property type="molecule type" value="Genomic_DNA"/>
</dbReference>
<accession>A0ABU9YRJ9</accession>
<organism evidence="1 2">
    <name type="scientific">Tistrella arctica</name>
    <dbReference type="NCBI Taxonomy" id="3133430"/>
    <lineage>
        <taxon>Bacteria</taxon>
        <taxon>Pseudomonadati</taxon>
        <taxon>Pseudomonadota</taxon>
        <taxon>Alphaproteobacteria</taxon>
        <taxon>Geminicoccales</taxon>
        <taxon>Geminicoccaceae</taxon>
        <taxon>Tistrella</taxon>
    </lineage>
</organism>
<protein>
    <submittedName>
        <fullName evidence="1">PqqD family protein</fullName>
    </submittedName>
</protein>
<proteinExistence type="predicted"/>
<dbReference type="Proteomes" id="UP001413721">
    <property type="component" value="Unassembled WGS sequence"/>
</dbReference>
<evidence type="ECO:0000313" key="2">
    <source>
        <dbReference type="Proteomes" id="UP001413721"/>
    </source>
</evidence>
<reference evidence="1 2" key="1">
    <citation type="submission" date="2024-03" db="EMBL/GenBank/DDBJ databases">
        <title>High-quality draft genome sequencing of Tistrella sp. BH-R2-4.</title>
        <authorList>
            <person name="Dong C."/>
        </authorList>
    </citation>
    <scope>NUCLEOTIDE SEQUENCE [LARGE SCALE GENOMIC DNA]</scope>
    <source>
        <strain evidence="1 2">BH-R2-4</strain>
    </source>
</reference>
<dbReference type="InterPro" id="IPR008792">
    <property type="entry name" value="PQQD"/>
</dbReference>
<sequence>MTNPILSPASVVALRPEVMAAEMDGETVILEATSGMYSALGATGSRIVGMIAEPASIADICARLMTIYEVDAETCTRDVTAFLDQLNTDGFLVVTAG</sequence>
<comment type="caution">
    <text evidence="1">The sequence shown here is derived from an EMBL/GenBank/DDBJ whole genome shotgun (WGS) entry which is preliminary data.</text>
</comment>
<evidence type="ECO:0000313" key="1">
    <source>
        <dbReference type="EMBL" id="MEN2991429.1"/>
    </source>
</evidence>
<gene>
    <name evidence="1" type="ORF">WG926_24160</name>
</gene>